<evidence type="ECO:0000256" key="1">
    <source>
        <dbReference type="ARBA" id="ARBA00007119"/>
    </source>
</evidence>
<dbReference type="InterPro" id="IPR036400">
    <property type="entry name" value="Cyt_B5-like_heme/steroid_sf"/>
</dbReference>
<dbReference type="PANTHER" id="PTHR28657:SF5">
    <property type="entry name" value="INDOLEAMINE 2,3-DIOXYGENASE"/>
    <property type="match status" value="1"/>
</dbReference>
<dbReference type="SMART" id="SM01117">
    <property type="entry name" value="Cyt-b5"/>
    <property type="match status" value="1"/>
</dbReference>
<feature type="binding site" description="proximal binding residue" evidence="4">
    <location>
        <position position="508"/>
    </location>
    <ligand>
        <name>heme b</name>
        <dbReference type="ChEBI" id="CHEBI:60344"/>
    </ligand>
    <ligandPart>
        <name>Fe</name>
        <dbReference type="ChEBI" id="CHEBI:18248"/>
    </ligandPart>
</feature>
<dbReference type="GO" id="GO:0046872">
    <property type="term" value="F:metal ion binding"/>
    <property type="evidence" value="ECO:0007669"/>
    <property type="project" value="UniProtKB-KW"/>
</dbReference>
<name>A0A7S4BZR4_CHRCT</name>
<protein>
    <recommendedName>
        <fullName evidence="5">Cytochrome b5 heme-binding domain-containing protein</fullName>
    </recommendedName>
</protein>
<dbReference type="GO" id="GO:0020037">
    <property type="term" value="F:heme binding"/>
    <property type="evidence" value="ECO:0007669"/>
    <property type="project" value="InterPro"/>
</dbReference>
<sequence>MSFNQDSFRLDEHVDRIVSHKELASHVGKESCWLLIDGLVYDVTGFHHPGGFNRLLELAGKDATKAFTNIRHSPAAFVHLKRMLVGRLEGESEHPHASVMAAPVESQAITGGSHHRAAKAGEPLWSTRCRGFLPVRDPLVQLPEPFGLLTFLVSRIPVALADGSFSDLVDSHKSRFGEVEAAIATESSEDVLERVHSLYGYIGKAYVHMQAPVAKASAVPQFLAAGWLAVSDKLGREPTIDYADCVLNNWERIDKSAGLTPDNLRLLNRFTGLLDEEWFFKTHVIIESEASGVVSAIYDGFKAVADKSKYKLLAALSWLEQALSHVASNCLRIMFDRGEEDGSLCEPDLFYHRFRPFVSSWTALFEGFYENDDKLAGLRKNLAMVEQLDEAVPDLPDLGMHRAHLREAISALQKRRSLCGASGAMSAILPCCDAFLGVSMTSEELGRMLERFEEYMPSAHRELLSSVRMHCARDFILKLREEGDLQAETLVDHFNACVRRVLDFRWRHLSYIEQYVIIPSGSSNASGTGGTPAFHYLNQHINDTEAAMIGWAEHFSTEGPLSPSVSDAPASLFRAEHPADDFWVVTDQNGLLPCCTPLDWEGLPPDWAEMRELVLLLPAACVPPGSFCTLVKEALPRLPRSCDSLSNQEMKERARSLLSFVVAGWHAAVGEADCLPAELQRLYVEVSTALERAPRLGLTDLVLYNWRVDANLMAKYNDDEKRELTRTESGTHRGTQARLGISAMASVQPSQRFLCVAEEDWFCRLHVTLASGVGGVIAAINRCFDAQNVTEQVRAMQLLEHAIEAQVKIHYAAGIGQPVGFASSPRVRPALLMQRLHRFLPHAEELDISPDDLRAIRVYCATGIDQACMMHVLGIAQGNHAIARFREWQLQDLPCAHRAFLSQLRGRVSIREQVEREVGTRKLTVQQLAHLELAHNSCIDMLLRFFTRRWELVCSMFRETSLKRHWEKERQCISSARLKLLIERRAMARPESDMARIPSYNAF</sequence>
<dbReference type="GO" id="GO:0016702">
    <property type="term" value="F:oxidoreductase activity, acting on single donors with incorporation of molecular oxygen, incorporation of two atoms of oxygen"/>
    <property type="evidence" value="ECO:0007669"/>
    <property type="project" value="UniProtKB-ARBA"/>
</dbReference>
<dbReference type="PROSITE" id="PS50255">
    <property type="entry name" value="CYTOCHROME_B5_2"/>
    <property type="match status" value="1"/>
</dbReference>
<feature type="domain" description="Cytochrome b5 heme-binding" evidence="5">
    <location>
        <begin position="15"/>
        <end position="89"/>
    </location>
</feature>
<evidence type="ECO:0000259" key="5">
    <source>
        <dbReference type="PROSITE" id="PS50255"/>
    </source>
</evidence>
<dbReference type="Pfam" id="PF01231">
    <property type="entry name" value="IDO"/>
    <property type="match status" value="2"/>
</dbReference>
<comment type="similarity">
    <text evidence="1">Belongs to the indoleamine 2,3-dioxygenase family.</text>
</comment>
<keyword evidence="3 4" id="KW-0408">Iron</keyword>
<dbReference type="Gene3D" id="1.20.58.480">
    <property type="match status" value="2"/>
</dbReference>
<evidence type="ECO:0000256" key="2">
    <source>
        <dbReference type="ARBA" id="ARBA00022723"/>
    </source>
</evidence>
<accession>A0A7S4BZR4</accession>
<dbReference type="EMBL" id="HBIZ01054894">
    <property type="protein sequence ID" value="CAE0782467.1"/>
    <property type="molecule type" value="Transcribed_RNA"/>
</dbReference>
<dbReference type="PANTHER" id="PTHR28657">
    <property type="entry name" value="INDOLEAMINE 2,3-DIOXYGENASE"/>
    <property type="match status" value="1"/>
</dbReference>
<dbReference type="InterPro" id="IPR000898">
    <property type="entry name" value="Indolamine_dOase"/>
</dbReference>
<organism evidence="6">
    <name type="scientific">Chrysotila carterae</name>
    <name type="common">Marine alga</name>
    <name type="synonym">Syracosphaera carterae</name>
    <dbReference type="NCBI Taxonomy" id="13221"/>
    <lineage>
        <taxon>Eukaryota</taxon>
        <taxon>Haptista</taxon>
        <taxon>Haptophyta</taxon>
        <taxon>Prymnesiophyceae</taxon>
        <taxon>Isochrysidales</taxon>
        <taxon>Isochrysidaceae</taxon>
        <taxon>Chrysotila</taxon>
    </lineage>
</organism>
<dbReference type="InterPro" id="IPR001199">
    <property type="entry name" value="Cyt_B5-like_heme/steroid-bd"/>
</dbReference>
<dbReference type="Pfam" id="PF00173">
    <property type="entry name" value="Cyt-b5"/>
    <property type="match status" value="1"/>
</dbReference>
<evidence type="ECO:0000313" key="6">
    <source>
        <dbReference type="EMBL" id="CAE0782467.1"/>
    </source>
</evidence>
<gene>
    <name evidence="6" type="ORF">PCAR00345_LOCUS35169</name>
</gene>
<dbReference type="SUPFAM" id="SSF140959">
    <property type="entry name" value="Indolic compounds 2,3-dioxygenase-like"/>
    <property type="match status" value="2"/>
</dbReference>
<reference evidence="6" key="1">
    <citation type="submission" date="2021-01" db="EMBL/GenBank/DDBJ databases">
        <authorList>
            <person name="Corre E."/>
            <person name="Pelletier E."/>
            <person name="Niang G."/>
            <person name="Scheremetjew M."/>
            <person name="Finn R."/>
            <person name="Kale V."/>
            <person name="Holt S."/>
            <person name="Cochrane G."/>
            <person name="Meng A."/>
            <person name="Brown T."/>
            <person name="Cohen L."/>
        </authorList>
    </citation>
    <scope>NUCLEOTIDE SEQUENCE</scope>
    <source>
        <strain evidence="6">CCMP645</strain>
    </source>
</reference>
<dbReference type="Gene3D" id="3.10.120.10">
    <property type="entry name" value="Cytochrome b5-like heme/steroid binding domain"/>
    <property type="match status" value="1"/>
</dbReference>
<dbReference type="AlphaFoldDB" id="A0A7S4BZR4"/>
<keyword evidence="2 4" id="KW-0479">Metal-binding</keyword>
<keyword evidence="4" id="KW-0349">Heme</keyword>
<proteinExistence type="inferred from homology"/>
<dbReference type="SUPFAM" id="SSF55856">
    <property type="entry name" value="Cytochrome b5-like heme/steroid binding domain"/>
    <property type="match status" value="1"/>
</dbReference>
<evidence type="ECO:0000256" key="4">
    <source>
        <dbReference type="PIRSR" id="PIRSR600898-1"/>
    </source>
</evidence>
<dbReference type="InterPro" id="IPR037217">
    <property type="entry name" value="Trp/Indoleamine_2_3_dOase-like"/>
</dbReference>
<dbReference type="GO" id="GO:0019441">
    <property type="term" value="P:L-tryptophan catabolic process to kynurenine"/>
    <property type="evidence" value="ECO:0007669"/>
    <property type="project" value="InterPro"/>
</dbReference>
<evidence type="ECO:0000256" key="3">
    <source>
        <dbReference type="ARBA" id="ARBA00023004"/>
    </source>
</evidence>